<dbReference type="PANTHER" id="PTHR30244:SF34">
    <property type="entry name" value="DTDP-4-AMINO-4,6-DIDEOXYGALACTOSE TRANSAMINASE"/>
    <property type="match status" value="1"/>
</dbReference>
<dbReference type="InterPro" id="IPR015422">
    <property type="entry name" value="PyrdxlP-dep_Trfase_small"/>
</dbReference>
<name>A0A5S3UXM3_9GAMM</name>
<organism evidence="6 7">
    <name type="scientific">Pseudoalteromonas rubra</name>
    <dbReference type="NCBI Taxonomy" id="43658"/>
    <lineage>
        <taxon>Bacteria</taxon>
        <taxon>Pseudomonadati</taxon>
        <taxon>Pseudomonadota</taxon>
        <taxon>Gammaproteobacteria</taxon>
        <taxon>Alteromonadales</taxon>
        <taxon>Pseudoalteromonadaceae</taxon>
        <taxon>Pseudoalteromonas</taxon>
    </lineage>
</organism>
<gene>
    <name evidence="6" type="ORF">CWC22_006380</name>
</gene>
<proteinExistence type="inferred from homology"/>
<evidence type="ECO:0000256" key="2">
    <source>
        <dbReference type="ARBA" id="ARBA00037999"/>
    </source>
</evidence>
<evidence type="ECO:0000313" key="6">
    <source>
        <dbReference type="EMBL" id="QPB82639.1"/>
    </source>
</evidence>
<keyword evidence="6" id="KW-0808">Transferase</keyword>
<evidence type="ECO:0000313" key="7">
    <source>
        <dbReference type="Proteomes" id="UP000305729"/>
    </source>
</evidence>
<feature type="active site" description="Proton acceptor" evidence="3">
    <location>
        <position position="204"/>
    </location>
</feature>
<dbReference type="AlphaFoldDB" id="A0A5S3UXM3"/>
<dbReference type="SUPFAM" id="SSF53383">
    <property type="entry name" value="PLP-dependent transferases"/>
    <property type="match status" value="1"/>
</dbReference>
<dbReference type="Gene3D" id="3.90.1150.10">
    <property type="entry name" value="Aspartate Aminotransferase, domain 1"/>
    <property type="match status" value="1"/>
</dbReference>
<comment type="similarity">
    <text evidence="2 5">Belongs to the DegT/DnrJ/EryC1 family.</text>
</comment>
<dbReference type="RefSeq" id="WP_138538145.1">
    <property type="nucleotide sequence ID" value="NZ_CP045429.1"/>
</dbReference>
<dbReference type="GO" id="GO:0030170">
    <property type="term" value="F:pyridoxal phosphate binding"/>
    <property type="evidence" value="ECO:0007669"/>
    <property type="project" value="TreeGrafter"/>
</dbReference>
<feature type="modified residue" description="N6-(pyridoxal phosphate)lysine" evidence="4">
    <location>
        <position position="204"/>
    </location>
</feature>
<dbReference type="PANTHER" id="PTHR30244">
    <property type="entry name" value="TRANSAMINASE"/>
    <property type="match status" value="1"/>
</dbReference>
<dbReference type="GO" id="GO:0000271">
    <property type="term" value="P:polysaccharide biosynthetic process"/>
    <property type="evidence" value="ECO:0007669"/>
    <property type="project" value="TreeGrafter"/>
</dbReference>
<evidence type="ECO:0000256" key="3">
    <source>
        <dbReference type="PIRSR" id="PIRSR000390-1"/>
    </source>
</evidence>
<protein>
    <submittedName>
        <fullName evidence="6">Glutamine--scyllo-inositol aminotransferase</fullName>
    </submittedName>
</protein>
<accession>A0A5S3UXM3</accession>
<dbReference type="PIRSF" id="PIRSF000390">
    <property type="entry name" value="PLP_StrS"/>
    <property type="match status" value="1"/>
</dbReference>
<dbReference type="InterPro" id="IPR000653">
    <property type="entry name" value="DegT/StrS_aminotransferase"/>
</dbReference>
<sequence length="409" mass="44625">MKRNKQILAIHGGEKLITQGMPKRVAFGEAEVNALNEAVSYYSNSDVDPGYFGPFENSYCEKFSEYMGGGFTAAVATGTGALFVALAALELPEGSHIVMSPITDPGSLNAAILNGYKVSLADTEPGSLNTSWAQIEQVITPETSAILLVHCAGIAADIELIAEQAKARGIKLLEDCSQSPGAHCKGKKLGTFGDIAALSTMYRKSLASGGSGGLIYTQDKSLYYKVLAHGDRGKDFASEDYQERNAETYMFPALNWNTNELSCAIGIASLMRLDDTIKKRALFCSRMIELINSTQLCTAAAFIDGTSPFFLTVYLNTDDHTLDKDAFCNALLGEGVELNPHYRFVVSQWPWAKKHLIPDKKTPNAIAARDASFNLYLNENYTIETAQIIYEAFLKVEAYFLDSMKADLK</sequence>
<evidence type="ECO:0000256" key="5">
    <source>
        <dbReference type="RuleBase" id="RU004508"/>
    </source>
</evidence>
<keyword evidence="1 4" id="KW-0663">Pyridoxal phosphate</keyword>
<evidence type="ECO:0000256" key="1">
    <source>
        <dbReference type="ARBA" id="ARBA00022898"/>
    </source>
</evidence>
<dbReference type="InterPro" id="IPR015421">
    <property type="entry name" value="PyrdxlP-dep_Trfase_major"/>
</dbReference>
<dbReference type="Pfam" id="PF01041">
    <property type="entry name" value="DegT_DnrJ_EryC1"/>
    <property type="match status" value="1"/>
</dbReference>
<dbReference type="EMBL" id="CP045429">
    <property type="protein sequence ID" value="QPB82639.1"/>
    <property type="molecule type" value="Genomic_DNA"/>
</dbReference>
<dbReference type="InterPro" id="IPR015424">
    <property type="entry name" value="PyrdxlP-dep_Trfase"/>
</dbReference>
<evidence type="ECO:0000256" key="4">
    <source>
        <dbReference type="PIRSR" id="PIRSR000390-2"/>
    </source>
</evidence>
<reference evidence="6 7" key="1">
    <citation type="submission" date="2019-10" db="EMBL/GenBank/DDBJ databases">
        <title>Pseudoalteromonas rubra S4059.</title>
        <authorList>
            <person name="Paulsen S."/>
            <person name="Wang X."/>
        </authorList>
    </citation>
    <scope>NUCLEOTIDE SEQUENCE [LARGE SCALE GENOMIC DNA]</scope>
    <source>
        <strain evidence="6 7">S4059</strain>
    </source>
</reference>
<dbReference type="Proteomes" id="UP000305729">
    <property type="component" value="Chromosome 1"/>
</dbReference>
<dbReference type="Gene3D" id="3.40.640.10">
    <property type="entry name" value="Type I PLP-dependent aspartate aminotransferase-like (Major domain)"/>
    <property type="match status" value="1"/>
</dbReference>
<dbReference type="GO" id="GO:0008483">
    <property type="term" value="F:transaminase activity"/>
    <property type="evidence" value="ECO:0007669"/>
    <property type="project" value="UniProtKB-KW"/>
</dbReference>
<keyword evidence="6" id="KW-0032">Aminotransferase</keyword>